<keyword evidence="11 12" id="KW-1208">Phospholipid metabolism</keyword>
<feature type="transmembrane region" description="Helical" evidence="12">
    <location>
        <begin position="63"/>
        <end position="83"/>
    </location>
</feature>
<name>A0A9E2KHV3_9BACE</name>
<dbReference type="GO" id="GO:0005886">
    <property type="term" value="C:plasma membrane"/>
    <property type="evidence" value="ECO:0007669"/>
    <property type="project" value="UniProtKB-SubCell"/>
</dbReference>
<keyword evidence="5 12" id="KW-0812">Transmembrane</keyword>
<comment type="catalytic activity">
    <reaction evidence="12">
        <text>2 a 1,2-diacyl-sn-glycero-3-phospho-(1'-sn-glycerol) = a cardiolipin + glycerol</text>
        <dbReference type="Rhea" id="RHEA:31451"/>
        <dbReference type="ChEBI" id="CHEBI:17754"/>
        <dbReference type="ChEBI" id="CHEBI:62237"/>
        <dbReference type="ChEBI" id="CHEBI:64716"/>
    </reaction>
</comment>
<keyword evidence="3 12" id="KW-0444">Lipid biosynthesis</keyword>
<dbReference type="GO" id="GO:0008808">
    <property type="term" value="F:cardiolipin synthase activity"/>
    <property type="evidence" value="ECO:0007669"/>
    <property type="project" value="UniProtKB-UniRule"/>
</dbReference>
<dbReference type="InterPro" id="IPR001736">
    <property type="entry name" value="PLipase_D/transphosphatidylase"/>
</dbReference>
<feature type="transmembrane region" description="Helical" evidence="12">
    <location>
        <begin position="39"/>
        <end position="56"/>
    </location>
</feature>
<dbReference type="Pfam" id="PF13091">
    <property type="entry name" value="PLDc_2"/>
    <property type="match status" value="2"/>
</dbReference>
<evidence type="ECO:0000256" key="8">
    <source>
        <dbReference type="ARBA" id="ARBA00023098"/>
    </source>
</evidence>
<sequence length="500" mass="57762">MWRLLSTSCVFVTFAVSNTWTLMEWNILIEKMATATFDTVLWIIIIGTIIVIVMDNRNPVKTLAWILVLIFLPVVGLVFYFFFGRSQRHERIIGKKVYGHLLKKPIAEYLSQPVVPVPDAYRRLIDLFYNVNQSLPFEGNAIETFTSGASWIQALLRELQNARQHIHIESYIFEDDAIGRMVRDVLIERSRAGVEVRVIYDDVGCWHVPNGFFERMREAGIDVRSFLKVRFPHFTNKMNYRNHRKLVIIDGGIGFVGGMNLAERYVRGFSWGIWRDTHLLLKGKAVHGLQTAFLLDWYFVDRTLITSARYFPKLDNPGTSLVQIVTSEPVGPWREIMQGLVKAVSGARKYFYIQTPYFLPTESMLIAMQTAALSGVDVRLMLPYRADSRLTHLASRSYLADVLRAGVKVYFYQKGFLHSKLMVSDDLLSTVGSTNMDFRSFEHNFEANAFIYDTETALQMREIFLQDQRDCQLISLKNWEKRPRLRKASESLVRLLAPLL</sequence>
<keyword evidence="4 12" id="KW-0808">Transferase</keyword>
<proteinExistence type="inferred from homology"/>
<dbReference type="InterPro" id="IPR025202">
    <property type="entry name" value="PLD-like_dom"/>
</dbReference>
<feature type="domain" description="PLD phosphodiesterase" evidence="14">
    <location>
        <begin position="413"/>
        <end position="440"/>
    </location>
</feature>
<accession>A0A9E2KHV3</accession>
<evidence type="ECO:0000256" key="9">
    <source>
        <dbReference type="ARBA" id="ARBA00023136"/>
    </source>
</evidence>
<protein>
    <recommendedName>
        <fullName evidence="12 13">Cardiolipin synthase</fullName>
        <shortName evidence="12">CL synthase</shortName>
        <ecNumber evidence="12 13">2.7.8.-</ecNumber>
    </recommendedName>
</protein>
<evidence type="ECO:0000259" key="14">
    <source>
        <dbReference type="PROSITE" id="PS50035"/>
    </source>
</evidence>
<keyword evidence="9 12" id="KW-0472">Membrane</keyword>
<comment type="function">
    <text evidence="12">Catalyzes the reversible phosphatidyl group transfer from one phosphatidylglycerol molecule to another to form cardiolipin (CL) (diphosphatidylglycerol) and glycerol.</text>
</comment>
<evidence type="ECO:0000256" key="2">
    <source>
        <dbReference type="ARBA" id="ARBA00022475"/>
    </source>
</evidence>
<dbReference type="InterPro" id="IPR030874">
    <property type="entry name" value="Cardiolipin_synth_Firmi"/>
</dbReference>
<comment type="subcellular location">
    <subcellularLocation>
        <location evidence="1 12">Cell membrane</location>
        <topology evidence="1 12">Multi-pass membrane protein</topology>
    </subcellularLocation>
</comment>
<evidence type="ECO:0000256" key="7">
    <source>
        <dbReference type="ARBA" id="ARBA00022989"/>
    </source>
</evidence>
<dbReference type="HAMAP" id="MF_01916">
    <property type="entry name" value="Cardiolipin_synth_Cls"/>
    <property type="match status" value="1"/>
</dbReference>
<feature type="active site" evidence="12">
    <location>
        <position position="420"/>
    </location>
</feature>
<evidence type="ECO:0000256" key="10">
    <source>
        <dbReference type="ARBA" id="ARBA00023209"/>
    </source>
</evidence>
<dbReference type="PANTHER" id="PTHR21248:SF22">
    <property type="entry name" value="PHOSPHOLIPASE D"/>
    <property type="match status" value="1"/>
</dbReference>
<feature type="active site" evidence="12">
    <location>
        <position position="425"/>
    </location>
</feature>
<feature type="active site" evidence="12">
    <location>
        <position position="418"/>
    </location>
</feature>
<comment type="similarity">
    <text evidence="12">Belongs to the phospholipase D family. Cardiolipin synthase subfamily.</text>
</comment>
<dbReference type="EMBL" id="JAHLFO010000160">
    <property type="protein sequence ID" value="MBU3815138.1"/>
    <property type="molecule type" value="Genomic_DNA"/>
</dbReference>
<evidence type="ECO:0000313" key="16">
    <source>
        <dbReference type="Proteomes" id="UP000824236"/>
    </source>
</evidence>
<evidence type="ECO:0000256" key="12">
    <source>
        <dbReference type="HAMAP-Rule" id="MF_01916"/>
    </source>
</evidence>
<dbReference type="PANTHER" id="PTHR21248">
    <property type="entry name" value="CARDIOLIPIN SYNTHASE"/>
    <property type="match status" value="1"/>
</dbReference>
<organism evidence="15 16">
    <name type="scientific">Candidatus Bacteroides intestinipullorum</name>
    <dbReference type="NCBI Taxonomy" id="2838471"/>
    <lineage>
        <taxon>Bacteria</taxon>
        <taxon>Pseudomonadati</taxon>
        <taxon>Bacteroidota</taxon>
        <taxon>Bacteroidia</taxon>
        <taxon>Bacteroidales</taxon>
        <taxon>Bacteroidaceae</taxon>
        <taxon>Bacteroides</taxon>
    </lineage>
</organism>
<dbReference type="CDD" id="cd09112">
    <property type="entry name" value="PLDc_CLS_2"/>
    <property type="match status" value="1"/>
</dbReference>
<dbReference type="GO" id="GO:0032049">
    <property type="term" value="P:cardiolipin biosynthetic process"/>
    <property type="evidence" value="ECO:0007669"/>
    <property type="project" value="UniProtKB-UniRule"/>
</dbReference>
<keyword evidence="6" id="KW-0677">Repeat</keyword>
<feature type="active site" evidence="12">
    <location>
        <position position="250"/>
    </location>
</feature>
<evidence type="ECO:0000256" key="1">
    <source>
        <dbReference type="ARBA" id="ARBA00004651"/>
    </source>
</evidence>
<dbReference type="InterPro" id="IPR027379">
    <property type="entry name" value="CLS_N"/>
</dbReference>
<dbReference type="NCBIfam" id="TIGR04265">
    <property type="entry name" value="bac_cardiolipin"/>
    <property type="match status" value="1"/>
</dbReference>
<evidence type="ECO:0000256" key="5">
    <source>
        <dbReference type="ARBA" id="ARBA00022692"/>
    </source>
</evidence>
<feature type="active site" evidence="12">
    <location>
        <position position="245"/>
    </location>
</feature>
<reference evidence="15" key="1">
    <citation type="journal article" date="2021" name="PeerJ">
        <title>Extensive microbial diversity within the chicken gut microbiome revealed by metagenomics and culture.</title>
        <authorList>
            <person name="Gilroy R."/>
            <person name="Ravi A."/>
            <person name="Getino M."/>
            <person name="Pursley I."/>
            <person name="Horton D.L."/>
            <person name="Alikhan N.F."/>
            <person name="Baker D."/>
            <person name="Gharbi K."/>
            <person name="Hall N."/>
            <person name="Watson M."/>
            <person name="Adriaenssens E.M."/>
            <person name="Foster-Nyarko E."/>
            <person name="Jarju S."/>
            <person name="Secka A."/>
            <person name="Antonio M."/>
            <person name="Oren A."/>
            <person name="Chaudhuri R.R."/>
            <person name="La Ragione R."/>
            <person name="Hildebrand F."/>
            <person name="Pallen M.J."/>
        </authorList>
    </citation>
    <scope>NUCLEOTIDE SEQUENCE</scope>
    <source>
        <strain evidence="15">B3-3758</strain>
    </source>
</reference>
<dbReference type="PROSITE" id="PS50035">
    <property type="entry name" value="PLD"/>
    <property type="match status" value="2"/>
</dbReference>
<feature type="domain" description="PLD phosphodiesterase" evidence="14">
    <location>
        <begin position="238"/>
        <end position="265"/>
    </location>
</feature>
<evidence type="ECO:0000256" key="11">
    <source>
        <dbReference type="ARBA" id="ARBA00023264"/>
    </source>
</evidence>
<dbReference type="EC" id="2.7.8.-" evidence="12 13"/>
<dbReference type="AlphaFoldDB" id="A0A9E2KHV3"/>
<evidence type="ECO:0000256" key="6">
    <source>
        <dbReference type="ARBA" id="ARBA00022737"/>
    </source>
</evidence>
<dbReference type="InterPro" id="IPR022924">
    <property type="entry name" value="Cardiolipin_synthase"/>
</dbReference>
<keyword evidence="8 12" id="KW-0443">Lipid metabolism</keyword>
<gene>
    <name evidence="15" type="primary">cls</name>
    <name evidence="15" type="ORF">H9791_11705</name>
</gene>
<dbReference type="SUPFAM" id="SSF56024">
    <property type="entry name" value="Phospholipase D/nuclease"/>
    <property type="match status" value="2"/>
</dbReference>
<keyword evidence="10 12" id="KW-0594">Phospholipid biosynthesis</keyword>
<dbReference type="SMART" id="SM00155">
    <property type="entry name" value="PLDc"/>
    <property type="match status" value="2"/>
</dbReference>
<evidence type="ECO:0000256" key="4">
    <source>
        <dbReference type="ARBA" id="ARBA00022679"/>
    </source>
</evidence>
<comment type="caution">
    <text evidence="15">The sequence shown here is derived from an EMBL/GenBank/DDBJ whole genome shotgun (WGS) entry which is preliminary data.</text>
</comment>
<dbReference type="CDD" id="cd09110">
    <property type="entry name" value="PLDc_CLS_1"/>
    <property type="match status" value="1"/>
</dbReference>
<evidence type="ECO:0000313" key="15">
    <source>
        <dbReference type="EMBL" id="MBU3815138.1"/>
    </source>
</evidence>
<keyword evidence="2 12" id="KW-1003">Cell membrane</keyword>
<evidence type="ECO:0000256" key="3">
    <source>
        <dbReference type="ARBA" id="ARBA00022516"/>
    </source>
</evidence>
<keyword evidence="7 12" id="KW-1133">Transmembrane helix</keyword>
<dbReference type="Gene3D" id="3.30.870.10">
    <property type="entry name" value="Endonuclease Chain A"/>
    <property type="match status" value="2"/>
</dbReference>
<feature type="active site" evidence="12">
    <location>
        <position position="243"/>
    </location>
</feature>
<dbReference type="Proteomes" id="UP000824236">
    <property type="component" value="Unassembled WGS sequence"/>
</dbReference>
<reference evidence="15" key="2">
    <citation type="submission" date="2021-04" db="EMBL/GenBank/DDBJ databases">
        <authorList>
            <person name="Gilroy R."/>
        </authorList>
    </citation>
    <scope>NUCLEOTIDE SEQUENCE</scope>
    <source>
        <strain evidence="15">B3-3758</strain>
    </source>
</reference>
<dbReference type="Pfam" id="PF13396">
    <property type="entry name" value="PLDc_N"/>
    <property type="match status" value="1"/>
</dbReference>
<evidence type="ECO:0000256" key="13">
    <source>
        <dbReference type="NCBIfam" id="TIGR04265"/>
    </source>
</evidence>